<sequence length="248" mass="27131">MNSRRTVGACTLLVLLTLLSRPLVAQSFTFAQPTKSTAENLTFSQPAENTVDYGLNLLIGGQFSDLKELNAILKEDGISEVNPNSILIGGGINFIYRNHFMHFKGNAALNERREDSNGMRTKAHGFGAGINYGYKFDLGSVYLVPYAGLSRDALLIEIQDLPASHTPIRNQISNRNISKLHNEVLAASVGLRALIPNDWETMLTGIDFSYQVPLKSSWFNGDFTTTPAPKINVGGFKAGIEILLLKGN</sequence>
<reference evidence="2 3" key="1">
    <citation type="submission" date="2017-12" db="EMBL/GenBank/DDBJ databases">
        <title>Genomic Encyclopedia of Type Strains, Phase III (KMG-III): the genomes of soil and plant-associated and newly described type strains.</title>
        <authorList>
            <person name="Whitman W."/>
        </authorList>
    </citation>
    <scope>NUCLEOTIDE SEQUENCE [LARGE SCALE GENOMIC DNA]</scope>
    <source>
        <strain evidence="2 3">LP43</strain>
    </source>
</reference>
<dbReference type="Proteomes" id="UP000233782">
    <property type="component" value="Unassembled WGS sequence"/>
</dbReference>
<evidence type="ECO:0000313" key="3">
    <source>
        <dbReference type="Proteomes" id="UP000233782"/>
    </source>
</evidence>
<keyword evidence="3" id="KW-1185">Reference proteome</keyword>
<organism evidence="2 3">
    <name type="scientific">Pontibacter ramchanderi</name>
    <dbReference type="NCBI Taxonomy" id="1179743"/>
    <lineage>
        <taxon>Bacteria</taxon>
        <taxon>Pseudomonadati</taxon>
        <taxon>Bacteroidota</taxon>
        <taxon>Cytophagia</taxon>
        <taxon>Cytophagales</taxon>
        <taxon>Hymenobacteraceae</taxon>
        <taxon>Pontibacter</taxon>
    </lineage>
</organism>
<evidence type="ECO:0000313" key="2">
    <source>
        <dbReference type="EMBL" id="PKV63603.1"/>
    </source>
</evidence>
<evidence type="ECO:0000256" key="1">
    <source>
        <dbReference type="SAM" id="SignalP"/>
    </source>
</evidence>
<proteinExistence type="predicted"/>
<dbReference type="AlphaFoldDB" id="A0A2N3UA12"/>
<dbReference type="EMBL" id="PJMU01000003">
    <property type="protein sequence ID" value="PKV63603.1"/>
    <property type="molecule type" value="Genomic_DNA"/>
</dbReference>
<name>A0A2N3UA12_9BACT</name>
<keyword evidence="1" id="KW-0732">Signal</keyword>
<protein>
    <submittedName>
        <fullName evidence="2">Autotransporter-like protein</fullName>
    </submittedName>
</protein>
<dbReference type="InterPro" id="IPR036709">
    <property type="entry name" value="Autotransporte_beta_dom_sf"/>
</dbReference>
<dbReference type="SUPFAM" id="SSF103515">
    <property type="entry name" value="Autotransporter"/>
    <property type="match status" value="1"/>
</dbReference>
<accession>A0A2N3UA12</accession>
<feature type="signal peptide" evidence="1">
    <location>
        <begin position="1"/>
        <end position="25"/>
    </location>
</feature>
<comment type="caution">
    <text evidence="2">The sequence shown here is derived from an EMBL/GenBank/DDBJ whole genome shotgun (WGS) entry which is preliminary data.</text>
</comment>
<gene>
    <name evidence="2" type="ORF">BD749_3447</name>
</gene>
<feature type="chain" id="PRO_5014788198" evidence="1">
    <location>
        <begin position="26"/>
        <end position="248"/>
    </location>
</feature>